<dbReference type="STRING" id="387631.Asulf_01284"/>
<name>N0BE36_9EURY</name>
<dbReference type="PANTHER" id="PTHR10291:SF43">
    <property type="entry name" value="DEHYDRODOLICHYL DIPHOSPHATE SYNTHASE COMPLEX SUBUNIT DHDDS"/>
    <property type="match status" value="1"/>
</dbReference>
<dbReference type="EMBL" id="CP005290">
    <property type="protein sequence ID" value="AGK61278.1"/>
    <property type="molecule type" value="Genomic_DNA"/>
</dbReference>
<reference evidence="2 3" key="1">
    <citation type="journal article" date="2013" name="Genome Announc.">
        <title>Complete Genome Sequence of the Thermophilic and Facultatively Chemolithoautotrophic Sulfate Reducer Archaeoglobus sulfaticallidus Strain PM70-1T.</title>
        <authorList>
            <person name="Stokke R."/>
            <person name="Hocking W.P."/>
            <person name="Steinsbu B.O."/>
            <person name="Steen I.H."/>
        </authorList>
    </citation>
    <scope>NUCLEOTIDE SEQUENCE [LARGE SCALE GENOMIC DNA]</scope>
    <source>
        <strain evidence="2">PM70-1</strain>
    </source>
</reference>
<dbReference type="SUPFAM" id="SSF64005">
    <property type="entry name" value="Undecaprenyl diphosphate synthase"/>
    <property type="match status" value="1"/>
</dbReference>
<dbReference type="RefSeq" id="WP_015590876.1">
    <property type="nucleotide sequence ID" value="NC_021169.1"/>
</dbReference>
<dbReference type="PANTHER" id="PTHR10291">
    <property type="entry name" value="DEHYDRODOLICHYL DIPHOSPHATE SYNTHASE FAMILY MEMBER"/>
    <property type="match status" value="1"/>
</dbReference>
<dbReference type="KEGG" id="ast:Asulf_01284"/>
<keyword evidence="1" id="KW-0808">Transferase</keyword>
<evidence type="ECO:0000256" key="1">
    <source>
        <dbReference type="ARBA" id="ARBA00022679"/>
    </source>
</evidence>
<organism evidence="2 3">
    <name type="scientific">Archaeoglobus sulfaticallidus PM70-1</name>
    <dbReference type="NCBI Taxonomy" id="387631"/>
    <lineage>
        <taxon>Archaea</taxon>
        <taxon>Methanobacteriati</taxon>
        <taxon>Methanobacteriota</taxon>
        <taxon>Archaeoglobi</taxon>
        <taxon>Archaeoglobales</taxon>
        <taxon>Archaeoglobaceae</taxon>
        <taxon>Archaeoglobus</taxon>
    </lineage>
</organism>
<gene>
    <name evidence="2" type="ORF">Asulf_01284</name>
</gene>
<dbReference type="GO" id="GO:0045547">
    <property type="term" value="F:ditrans,polycis-polyprenyl diphosphate synthase [(2E,6E)-farnesyl diphosphate specific] activity"/>
    <property type="evidence" value="ECO:0007669"/>
    <property type="project" value="TreeGrafter"/>
</dbReference>
<accession>N0BE36</accession>
<dbReference type="AlphaFoldDB" id="N0BE36"/>
<dbReference type="OrthoDB" id="140576at2157"/>
<dbReference type="HOGENOM" id="CLU_038505_2_1_2"/>
<dbReference type="Proteomes" id="UP000013307">
    <property type="component" value="Chromosome"/>
</dbReference>
<dbReference type="InterPro" id="IPR001441">
    <property type="entry name" value="UPP_synth-like"/>
</dbReference>
<dbReference type="FunFam" id="3.40.1180.10:FF:000016">
    <property type="entry name" value="Undecaprenyl diphosphate synthase"/>
    <property type="match status" value="1"/>
</dbReference>
<dbReference type="GeneID" id="15392924"/>
<dbReference type="GO" id="GO:0016094">
    <property type="term" value="P:polyprenol biosynthetic process"/>
    <property type="evidence" value="ECO:0007669"/>
    <property type="project" value="TreeGrafter"/>
</dbReference>
<protein>
    <submittedName>
        <fullName evidence="2">Undecaprenyl pyrophosphate synthase</fullName>
    </submittedName>
</protein>
<dbReference type="Pfam" id="PF01255">
    <property type="entry name" value="Prenyltransf"/>
    <property type="match status" value="1"/>
</dbReference>
<sequence>MIDFVRKLYEKKLENNIRKENIPKHIMIIADHNEFFEFSKTFNRFKNYSKKFGVKLVTICLNAEDPESIRDRILSVFSDECVRIITPENEFVRNHGGCGFWINFIIGYEGKSEIVDAVKKIAAEVKEGKLRIGEITEKDIEKHLKIKNPPDLIIRAGEKIPEFLLWQSIYSELYFLDADWRNFRYIDFLRCIREYQRRERRFGK</sequence>
<proteinExistence type="predicted"/>
<keyword evidence="3" id="KW-1185">Reference proteome</keyword>
<evidence type="ECO:0000313" key="3">
    <source>
        <dbReference type="Proteomes" id="UP000013307"/>
    </source>
</evidence>
<dbReference type="InterPro" id="IPR036424">
    <property type="entry name" value="UPP_synth-like_sf"/>
</dbReference>
<dbReference type="Gene3D" id="3.40.1180.10">
    <property type="entry name" value="Decaprenyl diphosphate synthase-like"/>
    <property type="match status" value="1"/>
</dbReference>
<evidence type="ECO:0000313" key="2">
    <source>
        <dbReference type="EMBL" id="AGK61278.1"/>
    </source>
</evidence>
<dbReference type="eggNOG" id="arCOG01532">
    <property type="taxonomic scope" value="Archaea"/>
</dbReference>